<sequence>MDMNMSKNRYDFIIPYDINRVILPPSPTKENSSYINASFVQGYDRCLSFIVTQDPLESTVLDFWRMILEQNVKILVMLSELGDGQSKCFCYWPKGEQIHDYVKIIPESEEELDNYMIRRFSVVNIKSNDSVKLTQYHFMLWRSGVVPEATLPILKLIEVALSSNSSSTSPIVIHCSGGGDRSSLFVTLSSLTQQIRTDGRVDIFQTARYTRSQRPCMLQTIAQYDFIYRSLIDFIDSHNLCDNMSDTQL</sequence>
<dbReference type="CDD" id="cd00047">
    <property type="entry name" value="PTPc"/>
    <property type="match status" value="1"/>
</dbReference>
<dbReference type="STRING" id="32264.T1JUB2"/>
<feature type="domain" description="Tyrosine specific protein phosphatases" evidence="6">
    <location>
        <begin position="151"/>
        <end position="225"/>
    </location>
</feature>
<dbReference type="PROSITE" id="PS00383">
    <property type="entry name" value="TYR_PHOSPHATASE_1"/>
    <property type="match status" value="1"/>
</dbReference>
<dbReference type="GO" id="GO:0004725">
    <property type="term" value="F:protein tyrosine phosphatase activity"/>
    <property type="evidence" value="ECO:0007669"/>
    <property type="project" value="UniProtKB-EC"/>
</dbReference>
<dbReference type="InterPro" id="IPR003595">
    <property type="entry name" value="Tyr_Pase_cat"/>
</dbReference>
<dbReference type="GO" id="GO:0048666">
    <property type="term" value="P:neuron development"/>
    <property type="evidence" value="ECO:0007669"/>
    <property type="project" value="UniProtKB-ARBA"/>
</dbReference>
<evidence type="ECO:0000256" key="2">
    <source>
        <dbReference type="ARBA" id="ARBA00022801"/>
    </source>
</evidence>
<dbReference type="PROSITE" id="PS50055">
    <property type="entry name" value="TYR_PHOSPHATASE_PTP"/>
    <property type="match status" value="1"/>
</dbReference>
<dbReference type="FunFam" id="3.90.190.10:FF:000102">
    <property type="entry name" value="Receptor-type tyrosine-protein phosphatase"/>
    <property type="match status" value="1"/>
</dbReference>
<proteinExistence type="predicted"/>
<dbReference type="eggNOG" id="KOG4228">
    <property type="taxonomic scope" value="Eukaryota"/>
</dbReference>
<dbReference type="InterPro" id="IPR029021">
    <property type="entry name" value="Prot-tyrosine_phosphatase-like"/>
</dbReference>
<dbReference type="EnsemblMetazoa" id="tetur02g00290.1">
    <property type="protein sequence ID" value="tetur02g00290.1"/>
    <property type="gene ID" value="tetur02g00290"/>
</dbReference>
<evidence type="ECO:0000256" key="4">
    <source>
        <dbReference type="ARBA" id="ARBA00051722"/>
    </source>
</evidence>
<dbReference type="EC" id="3.1.3.48" evidence="1"/>
<dbReference type="SMART" id="SM00404">
    <property type="entry name" value="PTPc_motif"/>
    <property type="match status" value="1"/>
</dbReference>
<keyword evidence="8" id="KW-1185">Reference proteome</keyword>
<dbReference type="PANTHER" id="PTHR19134:SF495">
    <property type="entry name" value="TYROSINE-PROTEIN PHOSPHATASE 69D"/>
    <property type="match status" value="1"/>
</dbReference>
<dbReference type="SMART" id="SM00194">
    <property type="entry name" value="PTPc"/>
    <property type="match status" value="1"/>
</dbReference>
<dbReference type="Proteomes" id="UP000015104">
    <property type="component" value="Unassembled WGS sequence"/>
</dbReference>
<accession>T1JUB2</accession>
<dbReference type="Pfam" id="PF00102">
    <property type="entry name" value="Y_phosphatase"/>
    <property type="match status" value="1"/>
</dbReference>
<dbReference type="InterPro" id="IPR000242">
    <property type="entry name" value="PTP_cat"/>
</dbReference>
<dbReference type="PRINTS" id="PR00700">
    <property type="entry name" value="PRTYPHPHTASE"/>
</dbReference>
<keyword evidence="3" id="KW-0904">Protein phosphatase</keyword>
<dbReference type="PANTHER" id="PTHR19134">
    <property type="entry name" value="RECEPTOR-TYPE TYROSINE-PROTEIN PHOSPHATASE"/>
    <property type="match status" value="1"/>
</dbReference>
<dbReference type="HOGENOM" id="CLU_1275020_0_0_1"/>
<feature type="domain" description="Tyrosine-protein phosphatase" evidence="5">
    <location>
        <begin position="1"/>
        <end position="234"/>
    </location>
</feature>
<reference evidence="7" key="2">
    <citation type="submission" date="2015-06" db="UniProtKB">
        <authorList>
            <consortium name="EnsemblMetazoa"/>
        </authorList>
    </citation>
    <scope>IDENTIFICATION</scope>
</reference>
<evidence type="ECO:0000259" key="6">
    <source>
        <dbReference type="PROSITE" id="PS50056"/>
    </source>
</evidence>
<keyword evidence="2" id="KW-0378">Hydrolase</keyword>
<name>T1JUB2_TETUR</name>
<evidence type="ECO:0000256" key="3">
    <source>
        <dbReference type="ARBA" id="ARBA00022912"/>
    </source>
</evidence>
<dbReference type="AlphaFoldDB" id="T1JUB2"/>
<protein>
    <recommendedName>
        <fullName evidence="1">protein-tyrosine-phosphatase</fullName>
        <ecNumber evidence="1">3.1.3.48</ecNumber>
    </recommendedName>
</protein>
<dbReference type="InterPro" id="IPR000387">
    <property type="entry name" value="Tyr_Pase_dom"/>
</dbReference>
<evidence type="ECO:0000259" key="5">
    <source>
        <dbReference type="PROSITE" id="PS50055"/>
    </source>
</evidence>
<evidence type="ECO:0000256" key="1">
    <source>
        <dbReference type="ARBA" id="ARBA00013064"/>
    </source>
</evidence>
<evidence type="ECO:0000313" key="7">
    <source>
        <dbReference type="EnsemblMetazoa" id="tetur02g00290.1"/>
    </source>
</evidence>
<dbReference type="InterPro" id="IPR050348">
    <property type="entry name" value="Protein-Tyr_Phosphatase"/>
</dbReference>
<dbReference type="Gene3D" id="3.90.190.10">
    <property type="entry name" value="Protein tyrosine phosphatase superfamily"/>
    <property type="match status" value="1"/>
</dbReference>
<reference evidence="8" key="1">
    <citation type="submission" date="2011-08" db="EMBL/GenBank/DDBJ databases">
        <authorList>
            <person name="Rombauts S."/>
        </authorList>
    </citation>
    <scope>NUCLEOTIDE SEQUENCE</scope>
    <source>
        <strain evidence="8">London</strain>
    </source>
</reference>
<dbReference type="SUPFAM" id="SSF52799">
    <property type="entry name" value="(Phosphotyrosine protein) phosphatases II"/>
    <property type="match status" value="1"/>
</dbReference>
<evidence type="ECO:0000313" key="8">
    <source>
        <dbReference type="Proteomes" id="UP000015104"/>
    </source>
</evidence>
<organism evidence="7 8">
    <name type="scientific">Tetranychus urticae</name>
    <name type="common">Two-spotted spider mite</name>
    <dbReference type="NCBI Taxonomy" id="32264"/>
    <lineage>
        <taxon>Eukaryota</taxon>
        <taxon>Metazoa</taxon>
        <taxon>Ecdysozoa</taxon>
        <taxon>Arthropoda</taxon>
        <taxon>Chelicerata</taxon>
        <taxon>Arachnida</taxon>
        <taxon>Acari</taxon>
        <taxon>Acariformes</taxon>
        <taxon>Trombidiformes</taxon>
        <taxon>Prostigmata</taxon>
        <taxon>Eleutherengona</taxon>
        <taxon>Raphignathae</taxon>
        <taxon>Tetranychoidea</taxon>
        <taxon>Tetranychidae</taxon>
        <taxon>Tetranychus</taxon>
    </lineage>
</organism>
<dbReference type="PROSITE" id="PS50056">
    <property type="entry name" value="TYR_PHOSPHATASE_2"/>
    <property type="match status" value="1"/>
</dbReference>
<comment type="catalytic activity">
    <reaction evidence="4">
        <text>O-phospho-L-tyrosyl-[protein] + H2O = L-tyrosyl-[protein] + phosphate</text>
        <dbReference type="Rhea" id="RHEA:10684"/>
        <dbReference type="Rhea" id="RHEA-COMP:10136"/>
        <dbReference type="Rhea" id="RHEA-COMP:20101"/>
        <dbReference type="ChEBI" id="CHEBI:15377"/>
        <dbReference type="ChEBI" id="CHEBI:43474"/>
        <dbReference type="ChEBI" id="CHEBI:46858"/>
        <dbReference type="ChEBI" id="CHEBI:61978"/>
        <dbReference type="EC" id="3.1.3.48"/>
    </reaction>
</comment>
<dbReference type="EMBL" id="CAEY01000775">
    <property type="status" value="NOT_ANNOTATED_CDS"/>
    <property type="molecule type" value="Genomic_DNA"/>
</dbReference>
<dbReference type="InterPro" id="IPR016130">
    <property type="entry name" value="Tyr_Pase_AS"/>
</dbReference>